<keyword evidence="10 14" id="KW-0949">S-adenosyl-L-methionine</keyword>
<keyword evidence="16" id="KW-1185">Reference proteome</keyword>
<dbReference type="Proteomes" id="UP000470772">
    <property type="component" value="Unassembled WGS sequence"/>
</dbReference>
<dbReference type="EMBL" id="WGGD01000005">
    <property type="protein sequence ID" value="MUN28602.1"/>
    <property type="molecule type" value="Genomic_DNA"/>
</dbReference>
<dbReference type="EC" id="2.1.1.206" evidence="5 14"/>
<name>A0A6A9QTY9_SULME</name>
<evidence type="ECO:0000256" key="1">
    <source>
        <dbReference type="ARBA" id="ARBA00003959"/>
    </source>
</evidence>
<evidence type="ECO:0000256" key="13">
    <source>
        <dbReference type="ARBA" id="ARBA00047792"/>
    </source>
</evidence>
<protein>
    <recommendedName>
        <fullName evidence="6 14">tRNA (cytidine(56)-2'-O)-methyltransferase</fullName>
        <ecNumber evidence="5 14">2.1.1.206</ecNumber>
    </recommendedName>
    <alternativeName>
        <fullName evidence="12 14">tRNA ribose 2'-O-methyltransferase aTrm56</fullName>
    </alternativeName>
</protein>
<dbReference type="SUPFAM" id="SSF75217">
    <property type="entry name" value="alpha/beta knot"/>
    <property type="match status" value="1"/>
</dbReference>
<evidence type="ECO:0000256" key="6">
    <source>
        <dbReference type="ARBA" id="ARBA00013709"/>
    </source>
</evidence>
<evidence type="ECO:0000256" key="4">
    <source>
        <dbReference type="ARBA" id="ARBA00011738"/>
    </source>
</evidence>
<dbReference type="CDD" id="cd18083">
    <property type="entry name" value="aTrm56-like"/>
    <property type="match status" value="1"/>
</dbReference>
<evidence type="ECO:0000256" key="8">
    <source>
        <dbReference type="ARBA" id="ARBA00022603"/>
    </source>
</evidence>
<dbReference type="Pfam" id="PF01994">
    <property type="entry name" value="Trm56"/>
    <property type="match status" value="1"/>
</dbReference>
<dbReference type="InterPro" id="IPR029028">
    <property type="entry name" value="Alpha/beta_knot_MTases"/>
</dbReference>
<evidence type="ECO:0000313" key="15">
    <source>
        <dbReference type="EMBL" id="MUN28602.1"/>
    </source>
</evidence>
<evidence type="ECO:0000256" key="12">
    <source>
        <dbReference type="ARBA" id="ARBA00029826"/>
    </source>
</evidence>
<dbReference type="AlphaFoldDB" id="A0A6A9QTY9"/>
<comment type="catalytic activity">
    <reaction evidence="13 14">
        <text>cytidine(56) in tRNA + S-adenosyl-L-methionine = 2'-O-methylcytidine(56) in tRNA + S-adenosyl-L-homocysteine + H(+)</text>
        <dbReference type="Rhea" id="RHEA:42968"/>
        <dbReference type="Rhea" id="RHEA-COMP:10308"/>
        <dbReference type="Rhea" id="RHEA-COMP:10309"/>
        <dbReference type="ChEBI" id="CHEBI:15378"/>
        <dbReference type="ChEBI" id="CHEBI:57856"/>
        <dbReference type="ChEBI" id="CHEBI:59789"/>
        <dbReference type="ChEBI" id="CHEBI:74495"/>
        <dbReference type="ChEBI" id="CHEBI:82748"/>
        <dbReference type="EC" id="2.1.1.206"/>
    </reaction>
</comment>
<keyword evidence="11 14" id="KW-0819">tRNA processing</keyword>
<dbReference type="PANTHER" id="PTHR42197:SF1">
    <property type="entry name" value="TRNA (CYTIDINE(56)-2'-O)-METHYLTRANSFERASE"/>
    <property type="match status" value="1"/>
</dbReference>
<dbReference type="HAMAP" id="MF_00077">
    <property type="entry name" value="tRNA_methyltr_aTrm56"/>
    <property type="match status" value="1"/>
</dbReference>
<comment type="subcellular location">
    <subcellularLocation>
        <location evidence="2 14">Cytoplasm</location>
    </subcellularLocation>
</comment>
<evidence type="ECO:0000256" key="9">
    <source>
        <dbReference type="ARBA" id="ARBA00022679"/>
    </source>
</evidence>
<comment type="similarity">
    <text evidence="3 14">Belongs to the aTrm56 family.</text>
</comment>
<gene>
    <name evidence="15" type="ORF">GC250_03890</name>
</gene>
<comment type="caution">
    <text evidence="15">The sequence shown here is derived from an EMBL/GenBank/DDBJ whole genome shotgun (WGS) entry which is preliminary data.</text>
</comment>
<dbReference type="InterPro" id="IPR002845">
    <property type="entry name" value="tRNA_mtfrase_aTrm56"/>
</dbReference>
<keyword evidence="7 14" id="KW-0963">Cytoplasm</keyword>
<reference evidence="15 16" key="1">
    <citation type="submission" date="2019-10" db="EMBL/GenBank/DDBJ databases">
        <title>Sequencing and Assembly of Multiple Reported Metal-Biooxidizing Members of the Extremely Thermoacidophilic Archaeal Family Sulfolobaceae.</title>
        <authorList>
            <person name="Counts J.A."/>
            <person name="Kelly R.M."/>
        </authorList>
    </citation>
    <scope>NUCLEOTIDE SEQUENCE [LARGE SCALE GENOMIC DNA]</scope>
    <source>
        <strain evidence="15 16">DSM 6482</strain>
    </source>
</reference>
<evidence type="ECO:0000256" key="5">
    <source>
        <dbReference type="ARBA" id="ARBA00012624"/>
    </source>
</evidence>
<evidence type="ECO:0000256" key="7">
    <source>
        <dbReference type="ARBA" id="ARBA00022490"/>
    </source>
</evidence>
<evidence type="ECO:0000313" key="16">
    <source>
        <dbReference type="Proteomes" id="UP000470772"/>
    </source>
</evidence>
<feature type="binding site" evidence="14">
    <location>
        <begin position="118"/>
        <end position="122"/>
    </location>
    <ligand>
        <name>S-adenosyl-L-methionine</name>
        <dbReference type="ChEBI" id="CHEBI:59789"/>
    </ligand>
</feature>
<dbReference type="PANTHER" id="PTHR42197">
    <property type="entry name" value="TRNA (CYTIDINE(56)-2'-O)-METHYLTRANSFERASE"/>
    <property type="match status" value="1"/>
</dbReference>
<comment type="function">
    <text evidence="1 14">Specifically catalyzes the AdoMet-dependent 2'-O-ribose methylation of cytidine at position 56 in tRNAs.</text>
</comment>
<accession>A0A6A9QTY9</accession>
<keyword evidence="8 14" id="KW-0489">Methyltransferase</keyword>
<organism evidence="15 16">
    <name type="scientific">Sulfuracidifex metallicus DSM 6482 = JCM 9184</name>
    <dbReference type="NCBI Taxonomy" id="523847"/>
    <lineage>
        <taxon>Archaea</taxon>
        <taxon>Thermoproteota</taxon>
        <taxon>Thermoprotei</taxon>
        <taxon>Sulfolobales</taxon>
        <taxon>Sulfolobaceae</taxon>
        <taxon>Sulfuracidifex</taxon>
    </lineage>
</organism>
<dbReference type="GO" id="GO:0106059">
    <property type="term" value="F:tRNA (cytidine(56)-2'-O)-methyltransferase activity"/>
    <property type="evidence" value="ECO:0007669"/>
    <property type="project" value="UniProtKB-EC"/>
</dbReference>
<proteinExistence type="inferred from homology"/>
<dbReference type="GO" id="GO:0005737">
    <property type="term" value="C:cytoplasm"/>
    <property type="evidence" value="ECO:0007669"/>
    <property type="project" value="UniProtKB-SubCell"/>
</dbReference>
<sequence>MQNGLRLKEAYVLRLSHRPSRDKRVTTHVALVARAFGAKGVFIEGEDTHLIDSIKKATEVWGGSSYFKVETISDGKSLVSQWRNKGGITIHLTMYGINVCEKIKELSSFEVPLLIIVGSEKVDSWYYHNVDFNLAIGNQPHSEIAALAIFLDRLYKGLELHYIFEDSKLRVIPQEAGKKVVKNG</sequence>
<feature type="binding site" evidence="14">
    <location>
        <position position="92"/>
    </location>
    <ligand>
        <name>S-adenosyl-L-methionine</name>
        <dbReference type="ChEBI" id="CHEBI:59789"/>
    </ligand>
</feature>
<dbReference type="PIRSF" id="PIRSF016123">
    <property type="entry name" value="UCP016123"/>
    <property type="match status" value="1"/>
</dbReference>
<evidence type="ECO:0000256" key="11">
    <source>
        <dbReference type="ARBA" id="ARBA00022694"/>
    </source>
</evidence>
<comment type="subunit">
    <text evidence="4 14">Homodimer.</text>
</comment>
<dbReference type="InterPro" id="IPR029026">
    <property type="entry name" value="tRNA_m1G_MTases_N"/>
</dbReference>
<dbReference type="GO" id="GO:0002128">
    <property type="term" value="P:tRNA nucleoside ribose methylation"/>
    <property type="evidence" value="ECO:0007669"/>
    <property type="project" value="UniProtKB-UniRule"/>
</dbReference>
<feature type="binding site" evidence="14">
    <location>
        <begin position="136"/>
        <end position="143"/>
    </location>
    <ligand>
        <name>S-adenosyl-L-methionine</name>
        <dbReference type="ChEBI" id="CHEBI:59789"/>
    </ligand>
</feature>
<evidence type="ECO:0000256" key="2">
    <source>
        <dbReference type="ARBA" id="ARBA00004496"/>
    </source>
</evidence>
<evidence type="ECO:0000256" key="14">
    <source>
        <dbReference type="HAMAP-Rule" id="MF_00077"/>
    </source>
</evidence>
<keyword evidence="9 14" id="KW-0808">Transferase</keyword>
<evidence type="ECO:0000256" key="3">
    <source>
        <dbReference type="ARBA" id="ARBA00010324"/>
    </source>
</evidence>
<dbReference type="Gene3D" id="3.40.1280.10">
    <property type="match status" value="1"/>
</dbReference>
<evidence type="ECO:0000256" key="10">
    <source>
        <dbReference type="ARBA" id="ARBA00022691"/>
    </source>
</evidence>